<dbReference type="GO" id="GO:0005886">
    <property type="term" value="C:plasma membrane"/>
    <property type="evidence" value="ECO:0007669"/>
    <property type="project" value="TreeGrafter"/>
</dbReference>
<dbReference type="Gene3D" id="3.30.300.160">
    <property type="entry name" value="Type II secretion system, protein E, N-terminal domain"/>
    <property type="match status" value="1"/>
</dbReference>
<dbReference type="GO" id="GO:0016887">
    <property type="term" value="F:ATP hydrolysis activity"/>
    <property type="evidence" value="ECO:0007669"/>
    <property type="project" value="TreeGrafter"/>
</dbReference>
<evidence type="ECO:0000259" key="4">
    <source>
        <dbReference type="PROSITE" id="PS00662"/>
    </source>
</evidence>
<evidence type="ECO:0000313" key="5">
    <source>
        <dbReference type="EMBL" id="BCB25552.1"/>
    </source>
</evidence>
<accession>A0A6F8V9A5</accession>
<dbReference type="Gene3D" id="3.30.450.90">
    <property type="match status" value="1"/>
</dbReference>
<dbReference type="SUPFAM" id="SSF52540">
    <property type="entry name" value="P-loop containing nucleoside triphosphate hydrolases"/>
    <property type="match status" value="1"/>
</dbReference>
<dbReference type="CDD" id="cd01129">
    <property type="entry name" value="PulE-GspE-like"/>
    <property type="match status" value="1"/>
</dbReference>
<dbReference type="RefSeq" id="WP_173059699.1">
    <property type="nucleotide sequence ID" value="NZ_AP022853.1"/>
</dbReference>
<gene>
    <name evidence="5" type="ORF">SKTS_04380</name>
</gene>
<dbReference type="PANTHER" id="PTHR30258">
    <property type="entry name" value="TYPE II SECRETION SYSTEM PROTEIN GSPE-RELATED"/>
    <property type="match status" value="1"/>
</dbReference>
<evidence type="ECO:0000256" key="3">
    <source>
        <dbReference type="ARBA" id="ARBA00022840"/>
    </source>
</evidence>
<evidence type="ECO:0000256" key="2">
    <source>
        <dbReference type="ARBA" id="ARBA00022741"/>
    </source>
</evidence>
<dbReference type="InterPro" id="IPR001482">
    <property type="entry name" value="T2SS/T4SS_dom"/>
</dbReference>
<dbReference type="AlphaFoldDB" id="A0A6F8V9A5"/>
<dbReference type="EMBL" id="AP022853">
    <property type="protein sequence ID" value="BCB25552.1"/>
    <property type="molecule type" value="Genomic_DNA"/>
</dbReference>
<dbReference type="GO" id="GO:0005524">
    <property type="term" value="F:ATP binding"/>
    <property type="evidence" value="ECO:0007669"/>
    <property type="project" value="UniProtKB-KW"/>
</dbReference>
<dbReference type="KEGG" id="slac:SKTS_04380"/>
<name>A0A6F8V9A5_9PROT</name>
<dbReference type="Proteomes" id="UP000502260">
    <property type="component" value="Chromosome"/>
</dbReference>
<evidence type="ECO:0000313" key="6">
    <source>
        <dbReference type="Proteomes" id="UP000502260"/>
    </source>
</evidence>
<keyword evidence="2" id="KW-0547">Nucleotide-binding</keyword>
<feature type="domain" description="Bacterial type II secretion system protein E" evidence="4">
    <location>
        <begin position="382"/>
        <end position="396"/>
    </location>
</feature>
<evidence type="ECO:0000256" key="1">
    <source>
        <dbReference type="ARBA" id="ARBA00006611"/>
    </source>
</evidence>
<protein>
    <submittedName>
        <fullName evidence="5">Type II secretion system protein E</fullName>
    </submittedName>
</protein>
<dbReference type="InterPro" id="IPR007831">
    <property type="entry name" value="T2SS_GspE_N"/>
</dbReference>
<dbReference type="PROSITE" id="PS00662">
    <property type="entry name" value="T2SP_E"/>
    <property type="match status" value="1"/>
</dbReference>
<dbReference type="SUPFAM" id="SSF160246">
    <property type="entry name" value="EspE N-terminal domain-like"/>
    <property type="match status" value="1"/>
</dbReference>
<comment type="similarity">
    <text evidence="1">Belongs to the GSP E family.</text>
</comment>
<dbReference type="Gene3D" id="3.40.50.300">
    <property type="entry name" value="P-loop containing nucleotide triphosphate hydrolases"/>
    <property type="match status" value="1"/>
</dbReference>
<dbReference type="InterPro" id="IPR037257">
    <property type="entry name" value="T2SS_E_N_sf"/>
</dbReference>
<proteinExistence type="inferred from homology"/>
<dbReference type="InterPro" id="IPR027417">
    <property type="entry name" value="P-loop_NTPase"/>
</dbReference>
<organism evidence="5 6">
    <name type="scientific">Sulfurimicrobium lacus</name>
    <dbReference type="NCBI Taxonomy" id="2715678"/>
    <lineage>
        <taxon>Bacteria</taxon>
        <taxon>Pseudomonadati</taxon>
        <taxon>Pseudomonadota</taxon>
        <taxon>Betaproteobacteria</taxon>
        <taxon>Nitrosomonadales</taxon>
        <taxon>Sulfuricellaceae</taxon>
        <taxon>Sulfurimicrobium</taxon>
    </lineage>
</organism>
<dbReference type="Pfam" id="PF00437">
    <property type="entry name" value="T2SSE"/>
    <property type="match status" value="1"/>
</dbReference>
<sequence>MAEQRKKLRLGELLVQQGLISQDQLRIALMEQTEHDMPLGRQLVRLGFVTEAMIRDILAHTIGQEGIDLSNVVADAEALNLVPEEFARRYRLLPIAFNPERKELLVAMSDVFNVVALDLLRAHLGGQTEIRTVLAGEAQLEEYIDQFYGFELSVDGILREIETGEIDYQSLQAGNEEYTQPMVRLVGSLLVDAVKRGASDIHFEPEYAFLRIRYRIDGVLEQIRSLHKTYWPGIAVRLKVISGMNIAETRAPQDGRLSLNLNGRPIDFRVAAQPTIYGENIVLRVLDREKSIISLDRMGLSPETQDKLKLMMARPEGILIVTGPTGSGKTTTLYSMLSHINTDSVNIMTLEDPVEYPVTMMRQTSVNDLVKMDFANGIRSMMRQDPDIILVGEVRDRETADMAFRAAMTGHQVFTTLHTNSALGAFPRLLDIGILPDIMAGNIIGVIAQRLVRLLCPHCKQPYQPGPEEKQLLGLLPDDDTQVYAADGCPQCSYKGYKGRMALIELLHMDSDLDELIAHRATARELRNVALEKGFQTLADDGIRRILEGKTSLLEVSRVVDLTGRLH</sequence>
<keyword evidence="6" id="KW-1185">Reference proteome</keyword>
<keyword evidence="3" id="KW-0067">ATP-binding</keyword>
<dbReference type="PANTHER" id="PTHR30258:SF2">
    <property type="entry name" value="COMG OPERON PROTEIN 1"/>
    <property type="match status" value="1"/>
</dbReference>
<reference evidence="6" key="1">
    <citation type="submission" date="2020-03" db="EMBL/GenBank/DDBJ databases">
        <title>Complete genome sequence of sulfur-oxidizing bacterium skT11.</title>
        <authorList>
            <person name="Kanda M."/>
            <person name="Kojima H."/>
            <person name="Fukui M."/>
        </authorList>
    </citation>
    <scope>NUCLEOTIDE SEQUENCE [LARGE SCALE GENOMIC DNA]</scope>
    <source>
        <strain evidence="6">skT11</strain>
    </source>
</reference>
<dbReference type="Pfam" id="PF05157">
    <property type="entry name" value="MshEN"/>
    <property type="match status" value="1"/>
</dbReference>